<feature type="transmembrane region" description="Helical" evidence="1">
    <location>
        <begin position="198"/>
        <end position="225"/>
    </location>
</feature>
<keyword evidence="3" id="KW-1185">Reference proteome</keyword>
<dbReference type="PANTHER" id="PTHR34219:SF1">
    <property type="entry name" value="PEPSY DOMAIN-CONTAINING PROTEIN"/>
    <property type="match status" value="1"/>
</dbReference>
<name>U2ZWD7_9SPHN</name>
<comment type="caution">
    <text evidence="2">The sequence shown here is derived from an EMBL/GenBank/DDBJ whole genome shotgun (WGS) entry which is preliminary data.</text>
</comment>
<dbReference type="eggNOG" id="COG3182">
    <property type="taxonomic scope" value="Bacteria"/>
</dbReference>
<dbReference type="AlphaFoldDB" id="U2ZWD7"/>
<accession>U2ZWD7</accession>
<dbReference type="EMBL" id="BASZ01000006">
    <property type="protein sequence ID" value="GAD49694.1"/>
    <property type="molecule type" value="Genomic_DNA"/>
</dbReference>
<evidence type="ECO:0000313" key="2">
    <source>
        <dbReference type="EMBL" id="GAD49694.1"/>
    </source>
</evidence>
<evidence type="ECO:0008006" key="4">
    <source>
        <dbReference type="Google" id="ProtNLM"/>
    </source>
</evidence>
<dbReference type="Proteomes" id="UP000016568">
    <property type="component" value="Unassembled WGS sequence"/>
</dbReference>
<feature type="transmembrane region" description="Helical" evidence="1">
    <location>
        <begin position="141"/>
        <end position="162"/>
    </location>
</feature>
<keyword evidence="1" id="KW-1133">Transmembrane helix</keyword>
<organism evidence="2 3">
    <name type="scientific">Caenibius tardaugens NBRC 16725</name>
    <dbReference type="NCBI Taxonomy" id="1219035"/>
    <lineage>
        <taxon>Bacteria</taxon>
        <taxon>Pseudomonadati</taxon>
        <taxon>Pseudomonadota</taxon>
        <taxon>Alphaproteobacteria</taxon>
        <taxon>Sphingomonadales</taxon>
        <taxon>Erythrobacteraceae</taxon>
        <taxon>Caenibius</taxon>
    </lineage>
</organism>
<dbReference type="OrthoDB" id="9791166at2"/>
<keyword evidence="1" id="KW-0472">Membrane</keyword>
<keyword evidence="1" id="KW-0812">Transmembrane</keyword>
<dbReference type="RefSeq" id="WP_021690599.1">
    <property type="nucleotide sequence ID" value="NZ_BASZ01000006.1"/>
</dbReference>
<feature type="transmembrane region" description="Helical" evidence="1">
    <location>
        <begin position="406"/>
        <end position="433"/>
    </location>
</feature>
<dbReference type="PANTHER" id="PTHR34219">
    <property type="entry name" value="IRON-REGULATED INNER MEMBRANE PROTEIN-RELATED"/>
    <property type="match status" value="1"/>
</dbReference>
<protein>
    <recommendedName>
        <fullName evidence="4">PepSY domain-containing protein</fullName>
    </recommendedName>
</protein>
<proteinExistence type="predicted"/>
<reference evidence="2 3" key="1">
    <citation type="submission" date="2013-09" db="EMBL/GenBank/DDBJ databases">
        <title>Whole genome shotgun sequence of Novosphingobium tardaugens NBRC 16725.</title>
        <authorList>
            <person name="Isaki S."/>
            <person name="Hosoyama A."/>
            <person name="Tsuchikane K."/>
            <person name="Katsumata H."/>
            <person name="Ando Y."/>
            <person name="Yamazaki S."/>
            <person name="Fujita N."/>
        </authorList>
    </citation>
    <scope>NUCLEOTIDE SEQUENCE [LARGE SCALE GENOMIC DNA]</scope>
    <source>
        <strain evidence="2 3">NBRC 16725</strain>
    </source>
</reference>
<feature type="transmembrane region" description="Helical" evidence="1">
    <location>
        <begin position="16"/>
        <end position="38"/>
    </location>
</feature>
<evidence type="ECO:0000313" key="3">
    <source>
        <dbReference type="Proteomes" id="UP000016568"/>
    </source>
</evidence>
<evidence type="ECO:0000256" key="1">
    <source>
        <dbReference type="SAM" id="Phobius"/>
    </source>
</evidence>
<dbReference type="Pfam" id="PF03929">
    <property type="entry name" value="PepSY_TM"/>
    <property type="match status" value="1"/>
</dbReference>
<gene>
    <name evidence="2" type="ORF">NT2_06_01340</name>
</gene>
<sequence length="460" mass="50744">MDTRAHLYRTIWRWHFYAGLFVMPFILWLAITGSIYLFKPQIDRWEERSFRDLPTAHRVSGDEQVARALAAWPSATLDSYRLPRSEGDAALVSVRRRDGATRDVFVSPQGRVVGDLDPEWRITNLVFKLHGTLLMGEKGSWLVELAGSWAIVMILTGLFLWWPTKDQGGGRGPAGVVWPRLRLGRRTFWRDIHAVTGFWVSGFALVLLVTGLPWAAVWGSAFAAVRAELGLVKGPQDWTIGGKVPATAGHDAHQHMAMVGMDMPAGSSTVPISTIIAKAVPLNLPYPVLIRPPGASDWETPASADRWTVKSDTQDRPLRVTVQFDAGTGREVSRSGFADKHPIDRAVGYGVAWHEGQLFGWTNQLIGLFTATALVTLMVSGFVVWRRRKPEGQLGAPPPPAVPAKIGGVVAIVLLLAALLPLLAASLILLWLFDRLVLPRLPRLGAWLGIPIQNHQRKIP</sequence>
<feature type="transmembrane region" description="Helical" evidence="1">
    <location>
        <begin position="365"/>
        <end position="386"/>
    </location>
</feature>
<dbReference type="InterPro" id="IPR005625">
    <property type="entry name" value="PepSY-ass_TM"/>
</dbReference>
<dbReference type="KEGG" id="ntd:EGO55_18725"/>